<organism evidence="1 2">
    <name type="scientific">Sphingobacterium multivorum</name>
    <dbReference type="NCBI Taxonomy" id="28454"/>
    <lineage>
        <taxon>Bacteria</taxon>
        <taxon>Pseudomonadati</taxon>
        <taxon>Bacteroidota</taxon>
        <taxon>Sphingobacteriia</taxon>
        <taxon>Sphingobacteriales</taxon>
        <taxon>Sphingobacteriaceae</taxon>
        <taxon>Sphingobacterium</taxon>
    </lineage>
</organism>
<name>A0A2X2IWC2_SPHMU</name>
<dbReference type="Proteomes" id="UP000251241">
    <property type="component" value="Unassembled WGS sequence"/>
</dbReference>
<proteinExistence type="predicted"/>
<reference evidence="1 2" key="1">
    <citation type="submission" date="2018-06" db="EMBL/GenBank/DDBJ databases">
        <authorList>
            <consortium name="Pathogen Informatics"/>
            <person name="Doyle S."/>
        </authorList>
    </citation>
    <scope>NUCLEOTIDE SEQUENCE [LARGE SCALE GENOMIC DNA]</scope>
    <source>
        <strain evidence="1 2">NCTC11343</strain>
    </source>
</reference>
<protein>
    <submittedName>
        <fullName evidence="1">Uncharacterized protein</fullName>
    </submittedName>
</protein>
<evidence type="ECO:0000313" key="2">
    <source>
        <dbReference type="Proteomes" id="UP000251241"/>
    </source>
</evidence>
<accession>A0A2X2IWC2</accession>
<sequence>MYNANETLGIDNYNIDFKFELFTPLFLKKSSNGIPLIFFVLYQRFSFLLSCLSGI</sequence>
<evidence type="ECO:0000313" key="1">
    <source>
        <dbReference type="EMBL" id="SPZ83603.1"/>
    </source>
</evidence>
<gene>
    <name evidence="1" type="ORF">NCTC11343_00122</name>
</gene>
<dbReference type="EMBL" id="UAUU01000002">
    <property type="protein sequence ID" value="SPZ83603.1"/>
    <property type="molecule type" value="Genomic_DNA"/>
</dbReference>
<dbReference type="AlphaFoldDB" id="A0A2X2IWC2"/>